<keyword evidence="4 10" id="KW-0812">Transmembrane</keyword>
<evidence type="ECO:0000256" key="3">
    <source>
        <dbReference type="ARBA" id="ARBA00022448"/>
    </source>
</evidence>
<evidence type="ECO:0000256" key="6">
    <source>
        <dbReference type="ARBA" id="ARBA00023065"/>
    </source>
</evidence>
<protein>
    <recommendedName>
        <fullName evidence="13">Aluminum-activated malate transporter</fullName>
    </recommendedName>
</protein>
<dbReference type="AlphaFoldDB" id="A0AAD5I5A9"/>
<evidence type="ECO:0000256" key="9">
    <source>
        <dbReference type="SAM" id="MobiDB-lite"/>
    </source>
</evidence>
<dbReference type="PANTHER" id="PTHR31086">
    <property type="entry name" value="ALUMINUM-ACTIVATED MALATE TRANSPORTER 10"/>
    <property type="match status" value="1"/>
</dbReference>
<comment type="similarity">
    <text evidence="2">Belongs to the aromatic acid exporter (TC 2.A.85) family.</text>
</comment>
<proteinExistence type="inferred from homology"/>
<dbReference type="Proteomes" id="UP001064489">
    <property type="component" value="Chromosome 11"/>
</dbReference>
<dbReference type="EMBL" id="JAJSOW010000108">
    <property type="protein sequence ID" value="KAI9153142.1"/>
    <property type="molecule type" value="Genomic_DNA"/>
</dbReference>
<dbReference type="GO" id="GO:0016020">
    <property type="term" value="C:membrane"/>
    <property type="evidence" value="ECO:0007669"/>
    <property type="project" value="UniProtKB-SubCell"/>
</dbReference>
<dbReference type="InterPro" id="IPR020966">
    <property type="entry name" value="ALMT"/>
</dbReference>
<reference evidence="11" key="1">
    <citation type="journal article" date="2022" name="Plant J.">
        <title>Strategies of tolerance reflected in two North American maple genomes.</title>
        <authorList>
            <person name="McEvoy S.L."/>
            <person name="Sezen U.U."/>
            <person name="Trouern-Trend A."/>
            <person name="McMahon S.M."/>
            <person name="Schaberg P.G."/>
            <person name="Yang J."/>
            <person name="Wegrzyn J.L."/>
            <person name="Swenson N.G."/>
        </authorList>
    </citation>
    <scope>NUCLEOTIDE SEQUENCE</scope>
    <source>
        <strain evidence="11">91603</strain>
    </source>
</reference>
<evidence type="ECO:0000256" key="4">
    <source>
        <dbReference type="ARBA" id="ARBA00022692"/>
    </source>
</evidence>
<comment type="caution">
    <text evidence="11">The sequence shown here is derived from an EMBL/GenBank/DDBJ whole genome shotgun (WGS) entry which is preliminary data.</text>
</comment>
<keyword evidence="3" id="KW-0813">Transport</keyword>
<evidence type="ECO:0000313" key="11">
    <source>
        <dbReference type="EMBL" id="KAI9153142.1"/>
    </source>
</evidence>
<feature type="transmembrane region" description="Helical" evidence="10">
    <location>
        <begin position="45"/>
        <end position="64"/>
    </location>
</feature>
<evidence type="ECO:0000256" key="10">
    <source>
        <dbReference type="SAM" id="Phobius"/>
    </source>
</evidence>
<name>A0AAD5I5A9_ACENE</name>
<sequence>MEIESATQQKGAWGWLKALPSRFKAKVISVVKSIKKLAKDDPRRIIHSLKVGLVLTLVSLLYYVRPLYDGFGVSGMWAVLTVVVVFEFTVGQTLSRGLNRSFATFSACALGIGAKHLASLCGEKGEPIILGILVFLLAAASTFTRFFPKIKARYDYGILIFILTFSMISVSGSRVEDLLEMSYQRLSTILIGGAICIIVSIFVCPNWAGQDFHKLVASNIDKLATYLEEFGGEYFQNCSVNEEEGCGGGDVSKIDKSFLQGYKSVLNSKNTEESLANFARWEPAHGRFRLRHPWKQYLKIGALVRQCAYKIEALNVYISISDTKVSPEFNGTIQDVCMKMSSESGKALKELASAIKTMSDDPFSSAIAYVESSKTAANELKIALESASLNNVDIQAILPSATVASTLIEIVSCVEKIYEAVHELSNLAHFKKIKEANVSPELSKQPHNLLHRGSVNPVLDGDSNHVVITIDHEMTDHSPENDQNPKGPNPAGLRPQV</sequence>
<keyword evidence="5 10" id="KW-1133">Transmembrane helix</keyword>
<organism evidence="11 12">
    <name type="scientific">Acer negundo</name>
    <name type="common">Box elder</name>
    <dbReference type="NCBI Taxonomy" id="4023"/>
    <lineage>
        <taxon>Eukaryota</taxon>
        <taxon>Viridiplantae</taxon>
        <taxon>Streptophyta</taxon>
        <taxon>Embryophyta</taxon>
        <taxon>Tracheophyta</taxon>
        <taxon>Spermatophyta</taxon>
        <taxon>Magnoliopsida</taxon>
        <taxon>eudicotyledons</taxon>
        <taxon>Gunneridae</taxon>
        <taxon>Pentapetalae</taxon>
        <taxon>rosids</taxon>
        <taxon>malvids</taxon>
        <taxon>Sapindales</taxon>
        <taxon>Sapindaceae</taxon>
        <taxon>Hippocastanoideae</taxon>
        <taxon>Acereae</taxon>
        <taxon>Acer</taxon>
    </lineage>
</organism>
<evidence type="ECO:0000313" key="12">
    <source>
        <dbReference type="Proteomes" id="UP001064489"/>
    </source>
</evidence>
<dbReference type="Pfam" id="PF11744">
    <property type="entry name" value="ALMT"/>
    <property type="match status" value="1"/>
</dbReference>
<evidence type="ECO:0008006" key="13">
    <source>
        <dbReference type="Google" id="ProtNLM"/>
    </source>
</evidence>
<keyword evidence="12" id="KW-1185">Reference proteome</keyword>
<feature type="transmembrane region" description="Helical" evidence="10">
    <location>
        <begin position="128"/>
        <end position="147"/>
    </location>
</feature>
<evidence type="ECO:0000256" key="7">
    <source>
        <dbReference type="ARBA" id="ARBA00023136"/>
    </source>
</evidence>
<evidence type="ECO:0000256" key="2">
    <source>
        <dbReference type="ARBA" id="ARBA00007079"/>
    </source>
</evidence>
<keyword evidence="8" id="KW-0407">Ion channel</keyword>
<dbReference type="GO" id="GO:0015743">
    <property type="term" value="P:malate transport"/>
    <property type="evidence" value="ECO:0007669"/>
    <property type="project" value="InterPro"/>
</dbReference>
<evidence type="ECO:0000256" key="5">
    <source>
        <dbReference type="ARBA" id="ARBA00022989"/>
    </source>
</evidence>
<keyword evidence="7 10" id="KW-0472">Membrane</keyword>
<dbReference type="GO" id="GO:0034220">
    <property type="term" value="P:monoatomic ion transmembrane transport"/>
    <property type="evidence" value="ECO:0007669"/>
    <property type="project" value="UniProtKB-KW"/>
</dbReference>
<reference evidence="11" key="2">
    <citation type="submission" date="2023-02" db="EMBL/GenBank/DDBJ databases">
        <authorList>
            <person name="Swenson N.G."/>
            <person name="Wegrzyn J.L."/>
            <person name="Mcevoy S.L."/>
        </authorList>
    </citation>
    <scope>NUCLEOTIDE SEQUENCE</scope>
    <source>
        <strain evidence="11">91603</strain>
        <tissue evidence="11">Leaf</tissue>
    </source>
</reference>
<feature type="region of interest" description="Disordered" evidence="9">
    <location>
        <begin position="474"/>
        <end position="497"/>
    </location>
</feature>
<feature type="transmembrane region" description="Helical" evidence="10">
    <location>
        <begin position="70"/>
        <end position="90"/>
    </location>
</feature>
<evidence type="ECO:0000256" key="1">
    <source>
        <dbReference type="ARBA" id="ARBA00004141"/>
    </source>
</evidence>
<feature type="transmembrane region" description="Helical" evidence="10">
    <location>
        <begin position="102"/>
        <end position="122"/>
    </location>
</feature>
<comment type="subcellular location">
    <subcellularLocation>
        <location evidence="1">Membrane</location>
        <topology evidence="1">Multi-pass membrane protein</topology>
    </subcellularLocation>
</comment>
<feature type="transmembrane region" description="Helical" evidence="10">
    <location>
        <begin position="154"/>
        <end position="171"/>
    </location>
</feature>
<accession>A0AAD5I5A9</accession>
<keyword evidence="6" id="KW-0406">Ion transport</keyword>
<gene>
    <name evidence="11" type="ORF">LWI28_006645</name>
</gene>
<feature type="transmembrane region" description="Helical" evidence="10">
    <location>
        <begin position="183"/>
        <end position="204"/>
    </location>
</feature>
<evidence type="ECO:0000256" key="8">
    <source>
        <dbReference type="ARBA" id="ARBA00023303"/>
    </source>
</evidence>